<gene>
    <name evidence="6" type="ORF">GCM10012278_00130</name>
</gene>
<protein>
    <recommendedName>
        <fullName evidence="5">Zinc finger DksA/TraR C4-type domain-containing protein</fullName>
    </recommendedName>
</protein>
<comment type="caution">
    <text evidence="6">The sequence shown here is derived from an EMBL/GenBank/DDBJ whole genome shotgun (WGS) entry which is preliminary data.</text>
</comment>
<dbReference type="Proteomes" id="UP000660745">
    <property type="component" value="Unassembled WGS sequence"/>
</dbReference>
<proteinExistence type="predicted"/>
<evidence type="ECO:0000259" key="5">
    <source>
        <dbReference type="Pfam" id="PF01258"/>
    </source>
</evidence>
<dbReference type="InterPro" id="IPR000962">
    <property type="entry name" value="Znf_DskA_TraR"/>
</dbReference>
<reference evidence="6" key="2">
    <citation type="submission" date="2020-09" db="EMBL/GenBank/DDBJ databases">
        <authorList>
            <person name="Sun Q."/>
            <person name="Zhou Y."/>
        </authorList>
    </citation>
    <scope>NUCLEOTIDE SEQUENCE</scope>
    <source>
        <strain evidence="6">CGMCC 4.7430</strain>
    </source>
</reference>
<dbReference type="EMBL" id="BMNK01000001">
    <property type="protein sequence ID" value="GGP00179.1"/>
    <property type="molecule type" value="Genomic_DNA"/>
</dbReference>
<dbReference type="GO" id="GO:0008270">
    <property type="term" value="F:zinc ion binding"/>
    <property type="evidence" value="ECO:0007669"/>
    <property type="project" value="UniProtKB-KW"/>
</dbReference>
<accession>A0A917ZX97</accession>
<dbReference type="RefSeq" id="WP_189136371.1">
    <property type="nucleotide sequence ID" value="NZ_BMNK01000001.1"/>
</dbReference>
<evidence type="ECO:0000256" key="2">
    <source>
        <dbReference type="ARBA" id="ARBA00022771"/>
    </source>
</evidence>
<keyword evidence="7" id="KW-1185">Reference proteome</keyword>
<evidence type="ECO:0000256" key="1">
    <source>
        <dbReference type="ARBA" id="ARBA00022723"/>
    </source>
</evidence>
<dbReference type="PANTHER" id="PTHR33823:SF4">
    <property type="entry name" value="GENERAL STRESS PROTEIN 16O"/>
    <property type="match status" value="1"/>
</dbReference>
<dbReference type="Gene3D" id="1.20.120.910">
    <property type="entry name" value="DksA, coiled-coil domain"/>
    <property type="match status" value="1"/>
</dbReference>
<evidence type="ECO:0000313" key="6">
    <source>
        <dbReference type="EMBL" id="GGP00179.1"/>
    </source>
</evidence>
<dbReference type="Pfam" id="PF01258">
    <property type="entry name" value="zf-dskA_traR"/>
    <property type="match status" value="1"/>
</dbReference>
<evidence type="ECO:0000256" key="3">
    <source>
        <dbReference type="ARBA" id="ARBA00022833"/>
    </source>
</evidence>
<name>A0A917ZX97_9ACTN</name>
<dbReference type="PROSITE" id="PS51128">
    <property type="entry name" value="ZF_DKSA_2"/>
    <property type="match status" value="1"/>
</dbReference>
<dbReference type="PANTHER" id="PTHR33823">
    <property type="entry name" value="RNA POLYMERASE-BINDING TRANSCRIPTION FACTOR DKSA-RELATED"/>
    <property type="match status" value="1"/>
</dbReference>
<feature type="zinc finger region" description="dksA C4-type" evidence="4">
    <location>
        <begin position="78"/>
        <end position="102"/>
    </location>
</feature>
<keyword evidence="1" id="KW-0479">Metal-binding</keyword>
<evidence type="ECO:0000256" key="4">
    <source>
        <dbReference type="PROSITE-ProRule" id="PRU00510"/>
    </source>
</evidence>
<sequence>MDVTTARERLSDMLSELDRSIGVLQGDPVSVRDRSAADAGSDLTDTDRAQAMLVVATTQRRAVLDALKRLEEGAYGECVDCCRPVPEGRLEARPEAARCVQCQGKRERRR</sequence>
<keyword evidence="2" id="KW-0863">Zinc-finger</keyword>
<dbReference type="SUPFAM" id="SSF57716">
    <property type="entry name" value="Glucocorticoid receptor-like (DNA-binding domain)"/>
    <property type="match status" value="1"/>
</dbReference>
<feature type="domain" description="Zinc finger DksA/TraR C4-type" evidence="5">
    <location>
        <begin position="73"/>
        <end position="108"/>
    </location>
</feature>
<dbReference type="AlphaFoldDB" id="A0A917ZX97"/>
<evidence type="ECO:0000313" key="7">
    <source>
        <dbReference type="Proteomes" id="UP000660745"/>
    </source>
</evidence>
<reference evidence="6" key="1">
    <citation type="journal article" date="2014" name="Int. J. Syst. Evol. Microbiol.">
        <title>Complete genome sequence of Corynebacterium casei LMG S-19264T (=DSM 44701T), isolated from a smear-ripened cheese.</title>
        <authorList>
            <consortium name="US DOE Joint Genome Institute (JGI-PGF)"/>
            <person name="Walter F."/>
            <person name="Albersmeier A."/>
            <person name="Kalinowski J."/>
            <person name="Ruckert C."/>
        </authorList>
    </citation>
    <scope>NUCLEOTIDE SEQUENCE</scope>
    <source>
        <strain evidence="6">CGMCC 4.7430</strain>
    </source>
</reference>
<keyword evidence="3" id="KW-0862">Zinc</keyword>
<organism evidence="6 7">
    <name type="scientific">Nonomuraea glycinis</name>
    <dbReference type="NCBI Taxonomy" id="2047744"/>
    <lineage>
        <taxon>Bacteria</taxon>
        <taxon>Bacillati</taxon>
        <taxon>Actinomycetota</taxon>
        <taxon>Actinomycetes</taxon>
        <taxon>Streptosporangiales</taxon>
        <taxon>Streptosporangiaceae</taxon>
        <taxon>Nonomuraea</taxon>
    </lineage>
</organism>